<feature type="region of interest" description="Disordered" evidence="1">
    <location>
        <begin position="1"/>
        <end position="24"/>
    </location>
</feature>
<accession>A0A6J5LXZ9</accession>
<name>A0A6J5LXZ9_9CAUD</name>
<evidence type="ECO:0000313" key="2">
    <source>
        <dbReference type="EMBL" id="CAB4138732.1"/>
    </source>
</evidence>
<sequence length="72" mass="7981">MNEAFETATNGELEPNSKPISTHSTTYVAGEPEEYVCANCGEDFAFAQIDEATELCEICYEYIMGEERSDGQ</sequence>
<dbReference type="EMBL" id="LR796349">
    <property type="protein sequence ID" value="CAB4138732.1"/>
    <property type="molecule type" value="Genomic_DNA"/>
</dbReference>
<protein>
    <submittedName>
        <fullName evidence="2">Uncharacterized protein</fullName>
    </submittedName>
</protein>
<reference evidence="2" key="1">
    <citation type="submission" date="2020-04" db="EMBL/GenBank/DDBJ databases">
        <authorList>
            <person name="Chiriac C."/>
            <person name="Salcher M."/>
            <person name="Ghai R."/>
            <person name="Kavagutti S V."/>
        </authorList>
    </citation>
    <scope>NUCLEOTIDE SEQUENCE</scope>
</reference>
<proteinExistence type="predicted"/>
<gene>
    <name evidence="2" type="ORF">UFOVP344_4</name>
</gene>
<organism evidence="2">
    <name type="scientific">uncultured Caudovirales phage</name>
    <dbReference type="NCBI Taxonomy" id="2100421"/>
    <lineage>
        <taxon>Viruses</taxon>
        <taxon>Duplodnaviria</taxon>
        <taxon>Heunggongvirae</taxon>
        <taxon>Uroviricota</taxon>
        <taxon>Caudoviricetes</taxon>
        <taxon>Peduoviridae</taxon>
        <taxon>Maltschvirus</taxon>
        <taxon>Maltschvirus maltsch</taxon>
    </lineage>
</organism>
<evidence type="ECO:0000256" key="1">
    <source>
        <dbReference type="SAM" id="MobiDB-lite"/>
    </source>
</evidence>